<name>A0A6C0LU37_9ZZZZ</name>
<protein>
    <recommendedName>
        <fullName evidence="3">Leucine-rich repeat domain-containing protein</fullName>
    </recommendedName>
</protein>
<evidence type="ECO:0008006" key="3">
    <source>
        <dbReference type="Google" id="ProtNLM"/>
    </source>
</evidence>
<dbReference type="InterPro" id="IPR032675">
    <property type="entry name" value="LRR_dom_sf"/>
</dbReference>
<dbReference type="AlphaFoldDB" id="A0A6C0LU37"/>
<organism evidence="2">
    <name type="scientific">viral metagenome</name>
    <dbReference type="NCBI Taxonomy" id="1070528"/>
    <lineage>
        <taxon>unclassified sequences</taxon>
        <taxon>metagenomes</taxon>
        <taxon>organismal metagenomes</taxon>
    </lineage>
</organism>
<feature type="coiled-coil region" evidence="1">
    <location>
        <begin position="375"/>
        <end position="402"/>
    </location>
</feature>
<proteinExistence type="predicted"/>
<sequence length="460" mass="52641">MEEYTEIKKTCCSRQKENWVEMINGLDVNNKDEVNIIISSEKDKLFDHYDELNRSLQKIRDPQFVNNETVRMFEKMVELAEFNGGNRIGSEFVVKRGINDERTRTARWMAIMGKGIVSKNNILDTDGFDKAEWQADFFRIETLYFGKDVSELAQYAAAGLNSLVNVFFHPDSKCVEFGEGAFNNNRRLKQIIIPDKVVTIGGYCFDSCYELSNVVIGKNVRDIGELAFNATLKLETINIPDSVLTLGHACFYRENEKEIYKLVKKGNNYIAKYKNLEDENDRKDHGGLRNVSGMKNVEEIGASAFKGNHYLKTIHLGGKIVRIGRECFYNLQRLEEITLTYNKNLEIGYRAFDGLENLRIVNLVGGTPEKWIEVLKGHFNKCSKLEELAEAYEDQVDCKRLNYGYKNNYSVSDEIIYLINARMFEKDAAQLSTGGGSKKRLPACMLREYIGNGGFSPTRM</sequence>
<accession>A0A6C0LU37</accession>
<keyword evidence="1" id="KW-0175">Coiled coil</keyword>
<dbReference type="EMBL" id="MN740565">
    <property type="protein sequence ID" value="QHU33933.1"/>
    <property type="molecule type" value="Genomic_DNA"/>
</dbReference>
<dbReference type="PANTHER" id="PTHR45661">
    <property type="entry name" value="SURFACE ANTIGEN"/>
    <property type="match status" value="1"/>
</dbReference>
<dbReference type="SUPFAM" id="SSF52058">
    <property type="entry name" value="L domain-like"/>
    <property type="match status" value="1"/>
</dbReference>
<reference evidence="2" key="1">
    <citation type="journal article" date="2020" name="Nature">
        <title>Giant virus diversity and host interactions through global metagenomics.</title>
        <authorList>
            <person name="Schulz F."/>
            <person name="Roux S."/>
            <person name="Paez-Espino D."/>
            <person name="Jungbluth S."/>
            <person name="Walsh D.A."/>
            <person name="Denef V.J."/>
            <person name="McMahon K.D."/>
            <person name="Konstantinidis K.T."/>
            <person name="Eloe-Fadrosh E.A."/>
            <person name="Kyrpides N.C."/>
            <person name="Woyke T."/>
        </authorList>
    </citation>
    <scope>NUCLEOTIDE SEQUENCE</scope>
    <source>
        <strain evidence="2">GVMAG-S-1016704-142</strain>
    </source>
</reference>
<dbReference type="PANTHER" id="PTHR45661:SF3">
    <property type="entry name" value="IG-LIKE DOMAIN-CONTAINING PROTEIN"/>
    <property type="match status" value="1"/>
</dbReference>
<dbReference type="InterPro" id="IPR026906">
    <property type="entry name" value="LRR_5"/>
</dbReference>
<dbReference type="Pfam" id="PF13306">
    <property type="entry name" value="LRR_5"/>
    <property type="match status" value="2"/>
</dbReference>
<evidence type="ECO:0000313" key="2">
    <source>
        <dbReference type="EMBL" id="QHU33933.1"/>
    </source>
</evidence>
<dbReference type="Gene3D" id="3.80.10.10">
    <property type="entry name" value="Ribonuclease Inhibitor"/>
    <property type="match status" value="1"/>
</dbReference>
<dbReference type="InterPro" id="IPR053139">
    <property type="entry name" value="Surface_bspA-like"/>
</dbReference>
<evidence type="ECO:0000256" key="1">
    <source>
        <dbReference type="SAM" id="Coils"/>
    </source>
</evidence>